<evidence type="ECO:0000313" key="7">
    <source>
        <dbReference type="EMBL" id="MBK8573573.1"/>
    </source>
</evidence>
<dbReference type="Gene3D" id="3.40.30.10">
    <property type="entry name" value="Glutaredoxin"/>
    <property type="match status" value="2"/>
</dbReference>
<dbReference type="SUPFAM" id="SSF54862">
    <property type="entry name" value="4Fe-4S ferredoxins"/>
    <property type="match status" value="1"/>
</dbReference>
<reference evidence="7 8" key="1">
    <citation type="submission" date="2020-10" db="EMBL/GenBank/DDBJ databases">
        <title>Connecting structure to function with the recovery of over 1000 high-quality activated sludge metagenome-assembled genomes encoding full-length rRNA genes using long-read sequencing.</title>
        <authorList>
            <person name="Singleton C.M."/>
            <person name="Petriglieri F."/>
            <person name="Kristensen J.M."/>
            <person name="Kirkegaard R.H."/>
            <person name="Michaelsen T.Y."/>
            <person name="Andersen M.H."/>
            <person name="Karst S.M."/>
            <person name="Dueholm M.S."/>
            <person name="Nielsen P.H."/>
            <person name="Albertsen M."/>
        </authorList>
    </citation>
    <scope>NUCLEOTIDE SEQUENCE [LARGE SCALE GENOMIC DNA]</scope>
    <source>
        <strain evidence="7">OdNE_18-Q3-R46-58_MAXAC.008</strain>
    </source>
</reference>
<dbReference type="InterPro" id="IPR011538">
    <property type="entry name" value="Nuo51_FMN-bd"/>
</dbReference>
<sequence length="726" mass="79290">MSLPARDFYRSMADRVGQTLAERDLGNKIQIQVGSATCEHAAGSQAVAEEFLRHIRASGRKDIVIHRTGCTGRCSREPIVGIQVPGQIPVKYERVNRDLVHRIFTEHVQASAPVLKHILDHTGEALPEREFMFCEGARCQGPGPGLRARFKALLEERGCEPHRVRVASASCFGACGLSGGAPAAFVLARPEKVLYQIATEEDLVALVEGHVMRGEVVEHLKAREEPIALEFLERYGDVAFFNRQSRIALRNAGVVDPDSLDEYIDLDGFKALTDVLARRDPDWVISELTKARLRGRGGGGFLTGTKWALARKQADTTRFIICNGDEGDPGAFMDRSMLESDPFNIVEGMIIGGYAIGAQKGFFYIRAEYPLAIKRIQHAIDTCRANGLLGRDIMGSGFDFDLEIRLGAGAFVCGEETALIRSIEGERGQPKVRPPYPTDRGLWGHPTCINNVETFANVSAILRYSGDWYARIGTEKSGGTKVFALAGKVKHTGLVEVPLGTTLSRVVNDIGGGVSGGKQLKAIQTGGPAGGFIPASMQDMEVDFEPLQKAGSIMGSGGMIVLSEDDCMVDIAKFYMAFSQEESCGKCTPCREGTTRILEILERITQGKGVLEDLDKLHRLSRLCQRTSLCGLGRAAPNPVLSSLKHFREEFLAHIVDKHCPAKKCVALIRYEINAEKCIGCTICDRNCPVECITGSRKEVHVIDQAACIKCGNCFDVCKFAAIDRV</sequence>
<keyword evidence="5" id="KW-0411">Iron-sulfur</keyword>
<keyword evidence="2" id="KW-0004">4Fe-4S</keyword>
<dbReference type="Gene3D" id="6.10.250.1450">
    <property type="match status" value="1"/>
</dbReference>
<dbReference type="AlphaFoldDB" id="A0A936K6B4"/>
<evidence type="ECO:0000256" key="4">
    <source>
        <dbReference type="ARBA" id="ARBA00023004"/>
    </source>
</evidence>
<gene>
    <name evidence="7" type="ORF">IPN91_13300</name>
</gene>
<comment type="similarity">
    <text evidence="1">Belongs to the complex I 51 kDa subunit family.</text>
</comment>
<dbReference type="CDD" id="cd02980">
    <property type="entry name" value="TRX_Fd_family"/>
    <property type="match status" value="2"/>
</dbReference>
<evidence type="ECO:0000256" key="2">
    <source>
        <dbReference type="ARBA" id="ARBA00022485"/>
    </source>
</evidence>
<dbReference type="SUPFAM" id="SSF142984">
    <property type="entry name" value="Nqo1 middle domain-like"/>
    <property type="match status" value="1"/>
</dbReference>
<dbReference type="InterPro" id="IPR017896">
    <property type="entry name" value="4Fe4S_Fe-S-bd"/>
</dbReference>
<dbReference type="GO" id="GO:0010181">
    <property type="term" value="F:FMN binding"/>
    <property type="evidence" value="ECO:0007669"/>
    <property type="project" value="InterPro"/>
</dbReference>
<accession>A0A936K6B4</accession>
<dbReference type="InterPro" id="IPR037225">
    <property type="entry name" value="Nuo51_FMN-bd_sf"/>
</dbReference>
<dbReference type="FunFam" id="3.40.50.11540:FF:000001">
    <property type="entry name" value="NADH dehydrogenase [ubiquinone] flavoprotein 1, mitochondrial"/>
    <property type="match status" value="1"/>
</dbReference>
<dbReference type="Pfam" id="PF01512">
    <property type="entry name" value="Complex1_51K"/>
    <property type="match status" value="1"/>
</dbReference>
<dbReference type="PANTHER" id="PTHR43578:SF3">
    <property type="entry name" value="NADH-QUINONE OXIDOREDUCTASE SUBUNIT F"/>
    <property type="match status" value="1"/>
</dbReference>
<dbReference type="PROSITE" id="PS51379">
    <property type="entry name" value="4FE4S_FER_2"/>
    <property type="match status" value="2"/>
</dbReference>
<organism evidence="7 8">
    <name type="scientific">Candidatus Geothrix odensensis</name>
    <dbReference type="NCBI Taxonomy" id="2954440"/>
    <lineage>
        <taxon>Bacteria</taxon>
        <taxon>Pseudomonadati</taxon>
        <taxon>Acidobacteriota</taxon>
        <taxon>Holophagae</taxon>
        <taxon>Holophagales</taxon>
        <taxon>Holophagaceae</taxon>
        <taxon>Geothrix</taxon>
    </lineage>
</organism>
<feature type="domain" description="4Fe-4S ferredoxin-type" evidence="6">
    <location>
        <begin position="699"/>
        <end position="726"/>
    </location>
</feature>
<dbReference type="InterPro" id="IPR037207">
    <property type="entry name" value="Nuop51_4Fe4S-bd_sf"/>
</dbReference>
<evidence type="ECO:0000256" key="3">
    <source>
        <dbReference type="ARBA" id="ARBA00022723"/>
    </source>
</evidence>
<dbReference type="SUPFAM" id="SSF142019">
    <property type="entry name" value="Nqo1 FMN-binding domain-like"/>
    <property type="match status" value="1"/>
</dbReference>
<dbReference type="InterPro" id="IPR019575">
    <property type="entry name" value="Nuop51_4Fe4S-bd"/>
</dbReference>
<dbReference type="GO" id="GO:0051539">
    <property type="term" value="F:4 iron, 4 sulfur cluster binding"/>
    <property type="evidence" value="ECO:0007669"/>
    <property type="project" value="UniProtKB-KW"/>
</dbReference>
<dbReference type="SUPFAM" id="SSF52833">
    <property type="entry name" value="Thioredoxin-like"/>
    <property type="match status" value="2"/>
</dbReference>
<keyword evidence="4" id="KW-0408">Iron</keyword>
<keyword evidence="3" id="KW-0479">Metal-binding</keyword>
<dbReference type="PANTHER" id="PTHR43578">
    <property type="entry name" value="NADH-QUINONE OXIDOREDUCTASE SUBUNIT F"/>
    <property type="match status" value="1"/>
</dbReference>
<dbReference type="Gene3D" id="3.40.50.11540">
    <property type="entry name" value="NADH-ubiquinone oxidoreductase 51kDa subunit"/>
    <property type="match status" value="1"/>
</dbReference>
<dbReference type="Gene3D" id="1.20.1440.230">
    <property type="entry name" value="NADH-ubiquinone oxidoreductase 51kDa subunit, iron-sulphur binding domain"/>
    <property type="match status" value="1"/>
</dbReference>
<dbReference type="SMART" id="SM00928">
    <property type="entry name" value="NADH_4Fe-4S"/>
    <property type="match status" value="1"/>
</dbReference>
<proteinExistence type="inferred from homology"/>
<evidence type="ECO:0000256" key="1">
    <source>
        <dbReference type="ARBA" id="ARBA00007523"/>
    </source>
</evidence>
<dbReference type="GO" id="GO:0008137">
    <property type="term" value="F:NADH dehydrogenase (ubiquinone) activity"/>
    <property type="evidence" value="ECO:0007669"/>
    <property type="project" value="InterPro"/>
</dbReference>
<protein>
    <submittedName>
        <fullName evidence="7">4Fe-4S binding protein</fullName>
    </submittedName>
</protein>
<dbReference type="Proteomes" id="UP000709959">
    <property type="component" value="Unassembled WGS sequence"/>
</dbReference>
<dbReference type="PROSITE" id="PS00645">
    <property type="entry name" value="COMPLEX1_51K_2"/>
    <property type="match status" value="1"/>
</dbReference>
<dbReference type="SUPFAM" id="SSF140490">
    <property type="entry name" value="Nqo1C-terminal domain-like"/>
    <property type="match status" value="1"/>
</dbReference>
<comment type="caution">
    <text evidence="7">The sequence shown here is derived from an EMBL/GenBank/DDBJ whole genome shotgun (WGS) entry which is preliminary data.</text>
</comment>
<dbReference type="Pfam" id="PF00037">
    <property type="entry name" value="Fer4"/>
    <property type="match status" value="1"/>
</dbReference>
<evidence type="ECO:0000259" key="6">
    <source>
        <dbReference type="PROSITE" id="PS51379"/>
    </source>
</evidence>
<dbReference type="FunFam" id="1.20.1440.230:FF:000001">
    <property type="entry name" value="Mitochondrial NADH dehydrogenase flavoprotein 1"/>
    <property type="match status" value="1"/>
</dbReference>
<dbReference type="Pfam" id="PF10589">
    <property type="entry name" value="NADH_4Fe-4S"/>
    <property type="match status" value="1"/>
</dbReference>
<name>A0A936K6B4_9BACT</name>
<dbReference type="InterPro" id="IPR017900">
    <property type="entry name" value="4Fe4S_Fe_S_CS"/>
</dbReference>
<dbReference type="Gene3D" id="3.10.20.600">
    <property type="match status" value="1"/>
</dbReference>
<dbReference type="EMBL" id="JADKCH010000022">
    <property type="protein sequence ID" value="MBK8573573.1"/>
    <property type="molecule type" value="Genomic_DNA"/>
</dbReference>
<evidence type="ECO:0000313" key="8">
    <source>
        <dbReference type="Proteomes" id="UP000709959"/>
    </source>
</evidence>
<dbReference type="Gene3D" id="3.30.70.20">
    <property type="match status" value="1"/>
</dbReference>
<dbReference type="PROSITE" id="PS00198">
    <property type="entry name" value="4FE4S_FER_1"/>
    <property type="match status" value="1"/>
</dbReference>
<evidence type="ECO:0000256" key="5">
    <source>
        <dbReference type="ARBA" id="ARBA00023014"/>
    </source>
</evidence>
<dbReference type="InterPro" id="IPR001949">
    <property type="entry name" value="NADH-UbQ_OxRdtase_51kDa_CS"/>
</dbReference>
<feature type="domain" description="4Fe-4S ferredoxin-type" evidence="6">
    <location>
        <begin position="669"/>
        <end position="698"/>
    </location>
</feature>
<dbReference type="GO" id="GO:0046872">
    <property type="term" value="F:metal ion binding"/>
    <property type="evidence" value="ECO:0007669"/>
    <property type="project" value="UniProtKB-KW"/>
</dbReference>
<dbReference type="InterPro" id="IPR036249">
    <property type="entry name" value="Thioredoxin-like_sf"/>
</dbReference>